<name>A0A7S0DFE7_9EUKA</name>
<gene>
    <name evidence="3" type="ORF">LAMO00422_LOCUS11822</name>
</gene>
<keyword evidence="2" id="KW-0472">Membrane</keyword>
<dbReference type="PANTHER" id="PTHR11319:SF35">
    <property type="entry name" value="OUTER MEMBRANE PROTEIN PMPC-RELATED"/>
    <property type="match status" value="1"/>
</dbReference>
<feature type="region of interest" description="Disordered" evidence="1">
    <location>
        <begin position="258"/>
        <end position="284"/>
    </location>
</feature>
<keyword evidence="2" id="KW-1133">Transmembrane helix</keyword>
<organism evidence="3">
    <name type="scientific">Amorphochlora amoebiformis</name>
    <dbReference type="NCBI Taxonomy" id="1561963"/>
    <lineage>
        <taxon>Eukaryota</taxon>
        <taxon>Sar</taxon>
        <taxon>Rhizaria</taxon>
        <taxon>Cercozoa</taxon>
        <taxon>Chlorarachniophyceae</taxon>
        <taxon>Amorphochlora</taxon>
    </lineage>
</organism>
<evidence type="ECO:0000256" key="2">
    <source>
        <dbReference type="SAM" id="Phobius"/>
    </source>
</evidence>
<feature type="transmembrane region" description="Helical" evidence="2">
    <location>
        <begin position="628"/>
        <end position="646"/>
    </location>
</feature>
<accession>A0A7S0DFE7</accession>
<keyword evidence="2" id="KW-0812">Transmembrane</keyword>
<dbReference type="AlphaFoldDB" id="A0A7S0DFE7"/>
<feature type="transmembrane region" description="Helical" evidence="2">
    <location>
        <begin position="683"/>
        <end position="705"/>
    </location>
</feature>
<evidence type="ECO:0008006" key="4">
    <source>
        <dbReference type="Google" id="ProtNLM"/>
    </source>
</evidence>
<feature type="transmembrane region" description="Helical" evidence="2">
    <location>
        <begin position="658"/>
        <end position="677"/>
    </location>
</feature>
<protein>
    <recommendedName>
        <fullName evidence="4">TRP C-terminal domain-containing protein</fullName>
    </recommendedName>
</protein>
<feature type="region of interest" description="Disordered" evidence="1">
    <location>
        <begin position="413"/>
        <end position="447"/>
    </location>
</feature>
<feature type="transmembrane region" description="Helical" evidence="2">
    <location>
        <begin position="104"/>
        <end position="127"/>
    </location>
</feature>
<evidence type="ECO:0000256" key="1">
    <source>
        <dbReference type="SAM" id="MobiDB-lite"/>
    </source>
</evidence>
<dbReference type="PANTHER" id="PTHR11319">
    <property type="entry name" value="G PROTEIN-COUPLED RECEPTOR-RELATED"/>
    <property type="match status" value="1"/>
</dbReference>
<feature type="transmembrane region" description="Helical" evidence="2">
    <location>
        <begin position="207"/>
        <end position="234"/>
    </location>
</feature>
<feature type="transmembrane region" description="Helical" evidence="2">
    <location>
        <begin position="532"/>
        <end position="559"/>
    </location>
</feature>
<proteinExistence type="predicted"/>
<dbReference type="EMBL" id="HBEM01017281">
    <property type="protein sequence ID" value="CAD8452882.1"/>
    <property type="molecule type" value="Transcribed_RNA"/>
</dbReference>
<evidence type="ECO:0000313" key="3">
    <source>
        <dbReference type="EMBL" id="CAD8452882.1"/>
    </source>
</evidence>
<feature type="compositionally biased region" description="Basic and acidic residues" evidence="1">
    <location>
        <begin position="258"/>
        <end position="267"/>
    </location>
</feature>
<sequence length="750" mass="84790">MEDIVRNPVECFACSGQMICDKPDLFVDNVMPASGFWYDVWKGGLSFIECPRMDSCIGGSRDTSRACDRANGYEGVLCTECRDGYGRGGDEFTCVECQGLSITLLQIIGIFLCIVLVGIVVTYVNVLAVERIAESEDHRQESNEDAAVIVKILINFLQVNAIAASFDLRWPRFLQGLLDTESVISADLESLLFADCIPKPNIRIRPYYVNVLIVALLPFAIPILSLLTAGLFALRKKQSRANFDKLIEQSIKTKIRNREDKRQEMRPRIKPASKPIGNKRVPSGVNTYATYNRGSISNMVNMRGSISTGKEERRSDTGHVPERVELKTVNPVSEVNTNNEQVKELNTIREDPRQGSNIQKLLTVEVKPGQSSARSTVRAGLSDDVVHVHVSRGEIDAETQGGVRRETNASRINARNKDDLEAKSVQGSIQPSAPPEDKESESAIPRSSAALVAPQDSKFILERVDEETKSNLHRRLIKYQYHASNYTLMFLIYPSLVRQTFNLFNCEKFSSPDESNRFVPDMGQQCWEEPHISWALGLGLPMLLFYVAGFPCLLLYKLYRHRDDIPMRWGDFSKLSVKQTFIKKRKTTAFHLVYDGYRGKYFCWEILILLRKVFLIATAVYVSPTAQFQTGVIIIVISLLLHQSFLPYDWEMGNTIEYMSLLTSFVTFFCGGFMRIGTDGWKIFNAVIILLSNIIFMVICVLVAIQTVIKELKSMQAKIQAKRLEESKKSHGKTYMNTFSRLREYVGNLV</sequence>
<reference evidence="3" key="1">
    <citation type="submission" date="2021-01" db="EMBL/GenBank/DDBJ databases">
        <authorList>
            <person name="Corre E."/>
            <person name="Pelletier E."/>
            <person name="Niang G."/>
            <person name="Scheremetjew M."/>
            <person name="Finn R."/>
            <person name="Kale V."/>
            <person name="Holt S."/>
            <person name="Cochrane G."/>
            <person name="Meng A."/>
            <person name="Brown T."/>
            <person name="Cohen L."/>
        </authorList>
    </citation>
    <scope>NUCLEOTIDE SEQUENCE</scope>
    <source>
        <strain evidence="3">CCMP2058</strain>
    </source>
</reference>